<gene>
    <name evidence="2" type="ORF">DdX_08781</name>
</gene>
<name>A0AAD4N2Z4_9BILA</name>
<proteinExistence type="predicted"/>
<comment type="caution">
    <text evidence="2">The sequence shown here is derived from an EMBL/GenBank/DDBJ whole genome shotgun (WGS) entry which is preliminary data.</text>
</comment>
<dbReference type="AlphaFoldDB" id="A0AAD4N2Z4"/>
<dbReference type="EMBL" id="JAKKPZ010000014">
    <property type="protein sequence ID" value="KAI1713898.1"/>
    <property type="molecule type" value="Genomic_DNA"/>
</dbReference>
<sequence>MSEKPDDSATLKQVLSECCNNSERLLAEVKKFASFLAEQNNETSANSPEGTSLLDVKNMEMLDFIIDSLLQMARTDTGESMKGQDVRQLIKNRAVRKKIPQAENKLKNQIKTQTNLSNEDAAEKSLHSKKSAQIQQTKIAPLHEEERRLEETKTRRLEKLKKRAQKSSLWRELHQQLSDKPEEIRESEFLPGGNSKRSKQKYEEEFFMRLPESKQQRHLEKKKRERGEIGNLLSFGKYNVDEDEAVEGGKPKRRRQDRGPGRAKFNNKRKRGSGKNGPR</sequence>
<evidence type="ECO:0000313" key="2">
    <source>
        <dbReference type="EMBL" id="KAI1713898.1"/>
    </source>
</evidence>
<organism evidence="2 3">
    <name type="scientific">Ditylenchus destructor</name>
    <dbReference type="NCBI Taxonomy" id="166010"/>
    <lineage>
        <taxon>Eukaryota</taxon>
        <taxon>Metazoa</taxon>
        <taxon>Ecdysozoa</taxon>
        <taxon>Nematoda</taxon>
        <taxon>Chromadorea</taxon>
        <taxon>Rhabditida</taxon>
        <taxon>Tylenchina</taxon>
        <taxon>Tylenchomorpha</taxon>
        <taxon>Sphaerularioidea</taxon>
        <taxon>Anguinidae</taxon>
        <taxon>Anguininae</taxon>
        <taxon>Ditylenchus</taxon>
    </lineage>
</organism>
<evidence type="ECO:0000256" key="1">
    <source>
        <dbReference type="SAM" id="MobiDB-lite"/>
    </source>
</evidence>
<dbReference type="Proteomes" id="UP001201812">
    <property type="component" value="Unassembled WGS sequence"/>
</dbReference>
<feature type="compositionally biased region" description="Basic and acidic residues" evidence="1">
    <location>
        <begin position="141"/>
        <end position="157"/>
    </location>
</feature>
<keyword evidence="3" id="KW-1185">Reference proteome</keyword>
<reference evidence="2" key="1">
    <citation type="submission" date="2022-01" db="EMBL/GenBank/DDBJ databases">
        <title>Genome Sequence Resource for Two Populations of Ditylenchus destructor, the Migratory Endoparasitic Phytonematode.</title>
        <authorList>
            <person name="Zhang H."/>
            <person name="Lin R."/>
            <person name="Xie B."/>
        </authorList>
    </citation>
    <scope>NUCLEOTIDE SEQUENCE</scope>
    <source>
        <strain evidence="2">BazhouSP</strain>
    </source>
</reference>
<feature type="compositionally biased region" description="Basic residues" evidence="1">
    <location>
        <begin position="265"/>
        <end position="279"/>
    </location>
</feature>
<feature type="region of interest" description="Disordered" evidence="1">
    <location>
        <begin position="111"/>
        <end position="279"/>
    </location>
</feature>
<feature type="compositionally biased region" description="Basic and acidic residues" evidence="1">
    <location>
        <begin position="200"/>
        <end position="218"/>
    </location>
</feature>
<feature type="compositionally biased region" description="Basic and acidic residues" evidence="1">
    <location>
        <begin position="169"/>
        <end position="188"/>
    </location>
</feature>
<evidence type="ECO:0000313" key="3">
    <source>
        <dbReference type="Proteomes" id="UP001201812"/>
    </source>
</evidence>
<accession>A0AAD4N2Z4</accession>
<protein>
    <submittedName>
        <fullName evidence="2">Neuroguidin</fullName>
    </submittedName>
</protein>